<evidence type="ECO:0000313" key="2">
    <source>
        <dbReference type="Proteomes" id="UP001341840"/>
    </source>
</evidence>
<sequence length="142" mass="16306">MSWYSNENYTIKRRLRVMLEALLRLALHLKGANEFHVSMGEVPAVLTPPRGWRPPWVVGVKFPMVKKCNRNPKPPTCIQRVASYSRRIQCVDCVPRCWHHVDLYLSRMQRVSWSTACLSSACLTSPIVGNMLVLRGVVVPYK</sequence>
<name>A0ABU6UAQ1_9FABA</name>
<gene>
    <name evidence="1" type="ORF">PIB30_029526</name>
</gene>
<accession>A0ABU6UAQ1</accession>
<comment type="caution">
    <text evidence="1">The sequence shown here is derived from an EMBL/GenBank/DDBJ whole genome shotgun (WGS) entry which is preliminary data.</text>
</comment>
<proteinExistence type="predicted"/>
<dbReference type="Proteomes" id="UP001341840">
    <property type="component" value="Unassembled WGS sequence"/>
</dbReference>
<organism evidence="1 2">
    <name type="scientific">Stylosanthes scabra</name>
    <dbReference type="NCBI Taxonomy" id="79078"/>
    <lineage>
        <taxon>Eukaryota</taxon>
        <taxon>Viridiplantae</taxon>
        <taxon>Streptophyta</taxon>
        <taxon>Embryophyta</taxon>
        <taxon>Tracheophyta</taxon>
        <taxon>Spermatophyta</taxon>
        <taxon>Magnoliopsida</taxon>
        <taxon>eudicotyledons</taxon>
        <taxon>Gunneridae</taxon>
        <taxon>Pentapetalae</taxon>
        <taxon>rosids</taxon>
        <taxon>fabids</taxon>
        <taxon>Fabales</taxon>
        <taxon>Fabaceae</taxon>
        <taxon>Papilionoideae</taxon>
        <taxon>50 kb inversion clade</taxon>
        <taxon>dalbergioids sensu lato</taxon>
        <taxon>Dalbergieae</taxon>
        <taxon>Pterocarpus clade</taxon>
        <taxon>Stylosanthes</taxon>
    </lineage>
</organism>
<dbReference type="EMBL" id="JASCZI010120949">
    <property type="protein sequence ID" value="MED6158091.1"/>
    <property type="molecule type" value="Genomic_DNA"/>
</dbReference>
<protein>
    <submittedName>
        <fullName evidence="1">Uncharacterized protein</fullName>
    </submittedName>
</protein>
<reference evidence="1 2" key="1">
    <citation type="journal article" date="2023" name="Plants (Basel)">
        <title>Bridging the Gap: Combining Genomics and Transcriptomics Approaches to Understand Stylosanthes scabra, an Orphan Legume from the Brazilian Caatinga.</title>
        <authorList>
            <person name="Ferreira-Neto J.R.C."/>
            <person name="da Silva M.D."/>
            <person name="Binneck E."/>
            <person name="de Melo N.F."/>
            <person name="da Silva R.H."/>
            <person name="de Melo A.L.T.M."/>
            <person name="Pandolfi V."/>
            <person name="Bustamante F.O."/>
            <person name="Brasileiro-Vidal A.C."/>
            <person name="Benko-Iseppon A.M."/>
        </authorList>
    </citation>
    <scope>NUCLEOTIDE SEQUENCE [LARGE SCALE GENOMIC DNA]</scope>
    <source>
        <tissue evidence="1">Leaves</tissue>
    </source>
</reference>
<evidence type="ECO:0000313" key="1">
    <source>
        <dbReference type="EMBL" id="MED6158091.1"/>
    </source>
</evidence>
<keyword evidence="2" id="KW-1185">Reference proteome</keyword>